<gene>
    <name evidence="1" type="ORF">IC230_12560</name>
</gene>
<keyword evidence="2" id="KW-1185">Reference proteome</keyword>
<evidence type="ECO:0000313" key="2">
    <source>
        <dbReference type="Proteomes" id="UP000653797"/>
    </source>
</evidence>
<comment type="caution">
    <text evidence="1">The sequence shown here is derived from an EMBL/GenBank/DDBJ whole genome shotgun (WGS) entry which is preliminary data.</text>
</comment>
<sequence>MYQNEEWVCTGGSSSRATGGKSTCATRVVELSTYKGELQPLTYSKHWNDVDAGNRKREYTGMLVTNGKEKRKLVFVGEECVFKEMQVGMQLKLF</sequence>
<dbReference type="AlphaFoldDB" id="A0A927GDJ1"/>
<dbReference type="EMBL" id="JACXAA010000004">
    <property type="protein sequence ID" value="MBD2753728.1"/>
    <property type="molecule type" value="Genomic_DNA"/>
</dbReference>
<dbReference type="Proteomes" id="UP000653797">
    <property type="component" value="Unassembled WGS sequence"/>
</dbReference>
<protein>
    <submittedName>
        <fullName evidence="1">Uncharacterized protein</fullName>
    </submittedName>
</protein>
<dbReference type="RefSeq" id="WP_191039376.1">
    <property type="nucleotide sequence ID" value="NZ_JACXAA010000004.1"/>
</dbReference>
<name>A0A927GDJ1_9BACT</name>
<evidence type="ECO:0000313" key="1">
    <source>
        <dbReference type="EMBL" id="MBD2753728.1"/>
    </source>
</evidence>
<organism evidence="1 2">
    <name type="scientific">Spirosoma validum</name>
    <dbReference type="NCBI Taxonomy" id="2771355"/>
    <lineage>
        <taxon>Bacteria</taxon>
        <taxon>Pseudomonadati</taxon>
        <taxon>Bacteroidota</taxon>
        <taxon>Cytophagia</taxon>
        <taxon>Cytophagales</taxon>
        <taxon>Cytophagaceae</taxon>
        <taxon>Spirosoma</taxon>
    </lineage>
</organism>
<accession>A0A927GDJ1</accession>
<reference evidence="1" key="1">
    <citation type="submission" date="2020-09" db="EMBL/GenBank/DDBJ databases">
        <authorList>
            <person name="Kim M.K."/>
        </authorList>
    </citation>
    <scope>NUCLEOTIDE SEQUENCE</scope>
    <source>
        <strain evidence="1">BT704</strain>
    </source>
</reference>
<proteinExistence type="predicted"/>